<sequence>MLKKWFGEDVDVSKFDGLLLSSLNLTNLFFRDIHSEINI</sequence>
<evidence type="ECO:0000313" key="2">
    <source>
        <dbReference type="Proteomes" id="UP000319716"/>
    </source>
</evidence>
<protein>
    <submittedName>
        <fullName evidence="1">Uncharacterized protein</fullName>
    </submittedName>
</protein>
<reference evidence="1 2" key="1">
    <citation type="submission" date="2017-11" db="EMBL/GenBank/DDBJ databases">
        <title>Draft Genome Sequence of Sporolactobacillus inulinus NBRC 111894 Isolated from Koso, a Japanese Sugar-Vegetable Fermented Beverage.</title>
        <authorList>
            <person name="Chiou T.Y."/>
            <person name="Oshima K."/>
            <person name="Suda W."/>
            <person name="Hattori M."/>
            <person name="Takahashi T."/>
        </authorList>
    </citation>
    <scope>NUCLEOTIDE SEQUENCE [LARGE SCALE GENOMIC DNA]</scope>
    <source>
        <strain evidence="1 2">NBRC111894</strain>
    </source>
</reference>
<comment type="caution">
    <text evidence="1">The sequence shown here is derived from an EMBL/GenBank/DDBJ whole genome shotgun (WGS) entry which is preliminary data.</text>
</comment>
<proteinExistence type="predicted"/>
<name>A0A4Y1Z8Y9_9BACL</name>
<evidence type="ECO:0000313" key="1">
    <source>
        <dbReference type="EMBL" id="GAY75454.1"/>
    </source>
</evidence>
<accession>A0A4Y1Z8Y9</accession>
<dbReference type="Proteomes" id="UP000319716">
    <property type="component" value="Unassembled WGS sequence"/>
</dbReference>
<dbReference type="AlphaFoldDB" id="A0A4Y1Z8Y9"/>
<organism evidence="1 2">
    <name type="scientific">Sporolactobacillus inulinus</name>
    <dbReference type="NCBI Taxonomy" id="2078"/>
    <lineage>
        <taxon>Bacteria</taxon>
        <taxon>Bacillati</taxon>
        <taxon>Bacillota</taxon>
        <taxon>Bacilli</taxon>
        <taxon>Bacillales</taxon>
        <taxon>Sporolactobacillaceae</taxon>
        <taxon>Sporolactobacillus</taxon>
    </lineage>
</organism>
<dbReference type="EMBL" id="BEXB01000005">
    <property type="protein sequence ID" value="GAY75454.1"/>
    <property type="molecule type" value="Genomic_DNA"/>
</dbReference>
<gene>
    <name evidence="1" type="ORF">NBRC111894_1008</name>
</gene>